<keyword evidence="3" id="KW-1185">Reference proteome</keyword>
<organism>
    <name type="scientific">Ixodes scapularis</name>
    <name type="common">Black-legged tick</name>
    <name type="synonym">Deer tick</name>
    <dbReference type="NCBI Taxonomy" id="6945"/>
    <lineage>
        <taxon>Eukaryota</taxon>
        <taxon>Metazoa</taxon>
        <taxon>Ecdysozoa</taxon>
        <taxon>Arthropoda</taxon>
        <taxon>Chelicerata</taxon>
        <taxon>Arachnida</taxon>
        <taxon>Acari</taxon>
        <taxon>Parasitiformes</taxon>
        <taxon>Ixodida</taxon>
        <taxon>Ixodoidea</taxon>
        <taxon>Ixodidae</taxon>
        <taxon>Ixodinae</taxon>
        <taxon>Ixodes</taxon>
    </lineage>
</organism>
<dbReference type="EMBL" id="ABJB011141220">
    <property type="status" value="NOT_ANNOTATED_CDS"/>
    <property type="molecule type" value="Genomic_DNA"/>
</dbReference>
<evidence type="ECO:0000313" key="3">
    <source>
        <dbReference type="Proteomes" id="UP000001555"/>
    </source>
</evidence>
<dbReference type="Proteomes" id="UP000001555">
    <property type="component" value="Unassembled WGS sequence"/>
</dbReference>
<dbReference type="HOGENOM" id="CLU_1200989_0_0_1"/>
<dbReference type="InParanoid" id="B7Q0H6"/>
<sequence length="231" mass="26521">MATVVCRRYVKELNETLQPRILACRNFYEYVCGGQDSKQSRSVRGQVFEEIRGAVVEYAWKAKASTPDQTPVQKAAQLFTSCARLVKERDNEVREIKKILKNSSLSWPQKPVSVNILLRAMTLSKHWHWIFPARAELTDESNGSYQKRCLVVTSSPQIPALLRMRQRIVTMGYAFNSEYAMTVAPSSVRVDVSKLVDNIRLSFDNVLKKVEWFSRTMPFLLQRADEAFGVH</sequence>
<dbReference type="EMBL" id="ABJB010024898">
    <property type="status" value="NOT_ANNOTATED_CDS"/>
    <property type="molecule type" value="Genomic_DNA"/>
</dbReference>
<dbReference type="Gene3D" id="1.10.1380.10">
    <property type="entry name" value="Neutral endopeptidase , domain2"/>
    <property type="match status" value="1"/>
</dbReference>
<gene>
    <name evidence="1" type="ORF">IscW_ISCW008616</name>
</gene>
<dbReference type="EMBL" id="ABJB010325423">
    <property type="status" value="NOT_ANNOTATED_CDS"/>
    <property type="molecule type" value="Genomic_DNA"/>
</dbReference>
<evidence type="ECO:0008006" key="4">
    <source>
        <dbReference type="Google" id="ProtNLM"/>
    </source>
</evidence>
<dbReference type="AlphaFoldDB" id="B7Q0H6"/>
<dbReference type="EMBL" id="DS832430">
    <property type="protein sequence ID" value="EEC12348.1"/>
    <property type="molecule type" value="Genomic_DNA"/>
</dbReference>
<proteinExistence type="predicted"/>
<dbReference type="SUPFAM" id="SSF55486">
    <property type="entry name" value="Metalloproteases ('zincins'), catalytic domain"/>
    <property type="match status" value="1"/>
</dbReference>
<evidence type="ECO:0000313" key="1">
    <source>
        <dbReference type="EMBL" id="EEC12348.1"/>
    </source>
</evidence>
<dbReference type="InterPro" id="IPR024079">
    <property type="entry name" value="MetalloPept_cat_dom_sf"/>
</dbReference>
<reference evidence="2" key="2">
    <citation type="submission" date="2020-05" db="UniProtKB">
        <authorList>
            <consortium name="EnsemblMetazoa"/>
        </authorList>
    </citation>
    <scope>IDENTIFICATION</scope>
    <source>
        <strain evidence="2">wikel</strain>
    </source>
</reference>
<dbReference type="InterPro" id="IPR000718">
    <property type="entry name" value="Peptidase_M13"/>
</dbReference>
<dbReference type="EnsemblMetazoa" id="ISCW008616-RA">
    <property type="protein sequence ID" value="ISCW008616-PA"/>
    <property type="gene ID" value="ISCW008616"/>
</dbReference>
<dbReference type="InterPro" id="IPR042089">
    <property type="entry name" value="Peptidase_M13_dom_2"/>
</dbReference>
<name>B7Q0H6_IXOSC</name>
<dbReference type="VEuPathDB" id="VectorBase:ISCW008616"/>
<protein>
    <recommendedName>
        <fullName evidence="4">Peptidase M13 N-terminal domain-containing protein</fullName>
    </recommendedName>
</protein>
<dbReference type="GO" id="GO:0006508">
    <property type="term" value="P:proteolysis"/>
    <property type="evidence" value="ECO:0007669"/>
    <property type="project" value="InterPro"/>
</dbReference>
<dbReference type="Gene3D" id="3.40.390.10">
    <property type="entry name" value="Collagenase (Catalytic Domain)"/>
    <property type="match status" value="1"/>
</dbReference>
<dbReference type="PROSITE" id="PS51885">
    <property type="entry name" value="NEPRILYSIN"/>
    <property type="match status" value="1"/>
</dbReference>
<dbReference type="PaxDb" id="6945-B7Q0H6"/>
<accession>B7Q0H6</accession>
<reference evidence="1 3" key="1">
    <citation type="submission" date="2008-03" db="EMBL/GenBank/DDBJ databases">
        <title>Annotation of Ixodes scapularis.</title>
        <authorList>
            <consortium name="Ixodes scapularis Genome Project Consortium"/>
            <person name="Caler E."/>
            <person name="Hannick L.I."/>
            <person name="Bidwell S."/>
            <person name="Joardar V."/>
            <person name="Thiagarajan M."/>
            <person name="Amedeo P."/>
            <person name="Galinsky K.J."/>
            <person name="Schobel S."/>
            <person name="Inman J."/>
            <person name="Hostetler J."/>
            <person name="Miller J."/>
            <person name="Hammond M."/>
            <person name="Megy K."/>
            <person name="Lawson D."/>
            <person name="Kodira C."/>
            <person name="Sutton G."/>
            <person name="Meyer J."/>
            <person name="Hill C.A."/>
            <person name="Birren B."/>
            <person name="Nene V."/>
            <person name="Collins F."/>
            <person name="Alarcon-Chaidez F."/>
            <person name="Wikel S."/>
            <person name="Strausberg R."/>
        </authorList>
    </citation>
    <scope>NUCLEOTIDE SEQUENCE [LARGE SCALE GENOMIC DNA]</scope>
    <source>
        <strain evidence="3">Wikel</strain>
        <strain evidence="1">Wikel colony</strain>
    </source>
</reference>
<dbReference type="GO" id="GO:0004222">
    <property type="term" value="F:metalloendopeptidase activity"/>
    <property type="evidence" value="ECO:0007669"/>
    <property type="project" value="InterPro"/>
</dbReference>
<evidence type="ECO:0000313" key="2">
    <source>
        <dbReference type="EnsemblMetazoa" id="ISCW008616-PA"/>
    </source>
</evidence>